<name>A0A928VKI8_9CYAN</name>
<evidence type="ECO:0000313" key="1">
    <source>
        <dbReference type="EMBL" id="MBE9029337.1"/>
    </source>
</evidence>
<protein>
    <submittedName>
        <fullName evidence="1">Uncharacterized protein</fullName>
    </submittedName>
</protein>
<proteinExistence type="predicted"/>
<evidence type="ECO:0000313" key="2">
    <source>
        <dbReference type="Proteomes" id="UP000625316"/>
    </source>
</evidence>
<comment type="caution">
    <text evidence="1">The sequence shown here is derived from an EMBL/GenBank/DDBJ whole genome shotgun (WGS) entry which is preliminary data.</text>
</comment>
<gene>
    <name evidence="1" type="ORF">IQ266_06120</name>
</gene>
<organism evidence="1 2">
    <name type="scientific">Romeriopsis navalis LEGE 11480</name>
    <dbReference type="NCBI Taxonomy" id="2777977"/>
    <lineage>
        <taxon>Bacteria</taxon>
        <taxon>Bacillati</taxon>
        <taxon>Cyanobacteriota</taxon>
        <taxon>Cyanophyceae</taxon>
        <taxon>Leptolyngbyales</taxon>
        <taxon>Leptolyngbyaceae</taxon>
        <taxon>Romeriopsis</taxon>
        <taxon>Romeriopsis navalis</taxon>
    </lineage>
</organism>
<dbReference type="AlphaFoldDB" id="A0A928VKI8"/>
<dbReference type="EMBL" id="JADEXQ010000014">
    <property type="protein sequence ID" value="MBE9029337.1"/>
    <property type="molecule type" value="Genomic_DNA"/>
</dbReference>
<reference evidence="1" key="1">
    <citation type="submission" date="2020-10" db="EMBL/GenBank/DDBJ databases">
        <authorList>
            <person name="Castelo-Branco R."/>
            <person name="Eusebio N."/>
            <person name="Adriana R."/>
            <person name="Vieira A."/>
            <person name="Brugerolle De Fraissinette N."/>
            <person name="Rezende De Castro R."/>
            <person name="Schneider M.P."/>
            <person name="Vasconcelos V."/>
            <person name="Leao P.N."/>
        </authorList>
    </citation>
    <scope>NUCLEOTIDE SEQUENCE</scope>
    <source>
        <strain evidence="1">LEGE 11480</strain>
    </source>
</reference>
<dbReference type="RefSeq" id="WP_264324155.1">
    <property type="nucleotide sequence ID" value="NZ_JADEXQ010000014.1"/>
</dbReference>
<accession>A0A928VKI8</accession>
<sequence>MIESLTAVAWAFSTVKAIAQSEPGKKFIEATIGKVAGKITEAGIKKIEELRGVIVTKLQGNPAAVDALAKAEAFGSEDDLKDVANYLDIVARKDATFAHQVRSLLQEIQTLVNQDDSHMTQINWDNAKGWQTKVQGGTAYIGEIHIHKD</sequence>
<dbReference type="Proteomes" id="UP000625316">
    <property type="component" value="Unassembled WGS sequence"/>
</dbReference>
<keyword evidence="2" id="KW-1185">Reference proteome</keyword>